<dbReference type="PANTHER" id="PTHR42983">
    <property type="entry name" value="DINITROGENASE IRON-MOLYBDENUM COFACTOR PROTEIN-RELATED"/>
    <property type="match status" value="1"/>
</dbReference>
<dbReference type="Pfam" id="PF02579">
    <property type="entry name" value="Nitro_FeMo-Co"/>
    <property type="match status" value="1"/>
</dbReference>
<dbReference type="InterPro" id="IPR033913">
    <property type="entry name" value="MTH1175_dom"/>
</dbReference>
<accession>A0A926D5D1</accession>
<sequence>MARPPKCRRVCRMPCRARFGPLDGEAGEEIRLTVDEYEAVRLIDLAGLSQEEAAGQMGVARTTVQGIYDRARRKLADFLVNGRGLAIHGGEYRLCGRCPHYGKEHDFMKIAVASMGQEVSPHFGHCENFNLYDPEAKTWENLPSPGHQCGFLPTFLKNAGAGVVIAGGMGRGAQENCRRAGLEVITGASGSAKAAVERYLAGELVSTGAVCDHDHDHEGGHHHGEGHECHGHGEGHACHGHGEGHECHGHGGHSGQA</sequence>
<comment type="caution">
    <text evidence="2">The sequence shown here is derived from an EMBL/GenBank/DDBJ whole genome shotgun (WGS) entry which is preliminary data.</text>
</comment>
<dbReference type="Gene3D" id="1.10.10.10">
    <property type="entry name" value="Winged helix-like DNA-binding domain superfamily/Winged helix DNA-binding domain"/>
    <property type="match status" value="1"/>
</dbReference>
<evidence type="ECO:0000313" key="3">
    <source>
        <dbReference type="Proteomes" id="UP000623172"/>
    </source>
</evidence>
<dbReference type="InterPro" id="IPR013324">
    <property type="entry name" value="RNA_pol_sigma_r3/r4-like"/>
</dbReference>
<evidence type="ECO:0000259" key="1">
    <source>
        <dbReference type="Pfam" id="PF02579"/>
    </source>
</evidence>
<dbReference type="RefSeq" id="WP_249314643.1">
    <property type="nucleotide sequence ID" value="NZ_JACRSR010000001.1"/>
</dbReference>
<dbReference type="Proteomes" id="UP000623172">
    <property type="component" value="Unassembled WGS sequence"/>
</dbReference>
<reference evidence="2" key="1">
    <citation type="submission" date="2020-08" db="EMBL/GenBank/DDBJ databases">
        <title>Genome public.</title>
        <authorList>
            <person name="Liu C."/>
            <person name="Sun Q."/>
        </authorList>
    </citation>
    <scope>NUCLEOTIDE SEQUENCE</scope>
    <source>
        <strain evidence="2">NSJ-53</strain>
    </source>
</reference>
<keyword evidence="3" id="KW-1185">Reference proteome</keyword>
<dbReference type="InterPro" id="IPR036388">
    <property type="entry name" value="WH-like_DNA-bd_sf"/>
</dbReference>
<name>A0A926D5D1_9FIRM</name>
<dbReference type="EMBL" id="JACRSR010000001">
    <property type="protein sequence ID" value="MBC8530670.1"/>
    <property type="molecule type" value="Genomic_DNA"/>
</dbReference>
<dbReference type="InterPro" id="IPR003731">
    <property type="entry name" value="Di-Nase_FeMo-co_biosynth"/>
</dbReference>
<proteinExistence type="predicted"/>
<feature type="domain" description="Dinitrogenase iron-molybdenum cofactor biosynthesis" evidence="1">
    <location>
        <begin position="116"/>
        <end position="200"/>
    </location>
</feature>
<dbReference type="Gene3D" id="3.30.420.130">
    <property type="entry name" value="Dinitrogenase iron-molybdenum cofactor biosynthesis domain"/>
    <property type="match status" value="1"/>
</dbReference>
<dbReference type="AlphaFoldDB" id="A0A926D5D1"/>
<dbReference type="SUPFAM" id="SSF88659">
    <property type="entry name" value="Sigma3 and sigma4 domains of RNA polymerase sigma factors"/>
    <property type="match status" value="1"/>
</dbReference>
<evidence type="ECO:0000313" key="2">
    <source>
        <dbReference type="EMBL" id="MBC8530670.1"/>
    </source>
</evidence>
<dbReference type="Pfam" id="PF02001">
    <property type="entry name" value="DUF134"/>
    <property type="match status" value="1"/>
</dbReference>
<dbReference type="SUPFAM" id="SSF53146">
    <property type="entry name" value="Nitrogenase accessory factor-like"/>
    <property type="match status" value="1"/>
</dbReference>
<organism evidence="2 3">
    <name type="scientific">Gehongia tenuis</name>
    <dbReference type="NCBI Taxonomy" id="2763655"/>
    <lineage>
        <taxon>Bacteria</taxon>
        <taxon>Bacillati</taxon>
        <taxon>Bacillota</taxon>
        <taxon>Clostridia</taxon>
        <taxon>Christensenellales</taxon>
        <taxon>Christensenellaceae</taxon>
        <taxon>Gehongia</taxon>
    </lineage>
</organism>
<protein>
    <submittedName>
        <fullName evidence="2">DUF134 domain-containing protein</fullName>
    </submittedName>
</protein>
<dbReference type="InterPro" id="IPR002852">
    <property type="entry name" value="UPF0251"/>
</dbReference>
<dbReference type="CDD" id="cd00851">
    <property type="entry name" value="MTH1175"/>
    <property type="match status" value="1"/>
</dbReference>
<gene>
    <name evidence="2" type="ORF">H8696_02250</name>
</gene>
<dbReference type="InterPro" id="IPR036105">
    <property type="entry name" value="DiNase_FeMo-co_biosyn_sf"/>
</dbReference>
<dbReference type="PANTHER" id="PTHR42983:SF1">
    <property type="entry name" value="IRON-MOLYBDENUM PROTEIN"/>
    <property type="match status" value="1"/>
</dbReference>